<dbReference type="RefSeq" id="WP_034535069.1">
    <property type="nucleotide sequence ID" value="NZ_AZBY01000026.1"/>
</dbReference>
<feature type="signal peptide" evidence="1">
    <location>
        <begin position="1"/>
        <end position="28"/>
    </location>
</feature>
<evidence type="ECO:0000313" key="2">
    <source>
        <dbReference type="EMBL" id="KDB00410.1"/>
    </source>
</evidence>
<accession>A0A836YV83</accession>
<dbReference type="Proteomes" id="UP000026921">
    <property type="component" value="Unassembled WGS sequence"/>
</dbReference>
<reference evidence="2 3" key="1">
    <citation type="journal article" date="2015" name="Stand. Genomic Sci.">
        <title>High quality draft genome of Lactobacillus kunkeei EFB6, isolated from a German European foulbrood outbreak of honeybees.</title>
        <authorList>
            <person name="Djukic M."/>
            <person name="Poehlein A."/>
            <person name="Strauss J."/>
            <person name="Tann F.J."/>
            <person name="Leimbach A."/>
            <person name="Hoppert M."/>
            <person name="Daniel R."/>
        </authorList>
    </citation>
    <scope>NUCLEOTIDE SEQUENCE [LARGE SCALE GENOMIC DNA]</scope>
    <source>
        <strain evidence="2 3">EFB6</strain>
    </source>
</reference>
<gene>
    <name evidence="2" type="ORF">LAKU_26c00010</name>
</gene>
<comment type="caution">
    <text evidence="2">The sequence shown here is derived from an EMBL/GenBank/DDBJ whole genome shotgun (WGS) entry which is preliminary data.</text>
</comment>
<evidence type="ECO:0000256" key="1">
    <source>
        <dbReference type="SAM" id="SignalP"/>
    </source>
</evidence>
<proteinExistence type="predicted"/>
<protein>
    <submittedName>
        <fullName evidence="2">Uncharacterized protein</fullName>
    </submittedName>
</protein>
<name>A0A836YV83_9LACO</name>
<dbReference type="EMBL" id="AZBY01000026">
    <property type="protein sequence ID" value="KDB00410.1"/>
    <property type="molecule type" value="Genomic_DNA"/>
</dbReference>
<sequence length="159" mass="18436">MKKIMSFLLVVFASFFVLLLLSSTSVSAKSINTNSENNIDLSKSLSERNVDNDGYKLDNRYLIGGDGVHYTLKQTITGNNKSFREHELQLDGEYQHYGRNIASYLVERLLKRKTWYVSKRYTGEDASTIYIKIVTDVYSNSARTHLLHRYTQYYTLPKK</sequence>
<organism evidence="2 3">
    <name type="scientific">Apilactobacillus kunkeei EFB6</name>
    <dbReference type="NCBI Taxonomy" id="1419324"/>
    <lineage>
        <taxon>Bacteria</taxon>
        <taxon>Bacillati</taxon>
        <taxon>Bacillota</taxon>
        <taxon>Bacilli</taxon>
        <taxon>Lactobacillales</taxon>
        <taxon>Lactobacillaceae</taxon>
        <taxon>Apilactobacillus</taxon>
    </lineage>
</organism>
<evidence type="ECO:0000313" key="3">
    <source>
        <dbReference type="Proteomes" id="UP000026921"/>
    </source>
</evidence>
<feature type="chain" id="PRO_5032872255" evidence="1">
    <location>
        <begin position="29"/>
        <end position="159"/>
    </location>
</feature>
<keyword evidence="1" id="KW-0732">Signal</keyword>
<dbReference type="AlphaFoldDB" id="A0A836YV83"/>